<proteinExistence type="predicted"/>
<name>S8CTJ6_9LAMI</name>
<feature type="non-terminal residue" evidence="3">
    <location>
        <position position="1"/>
    </location>
</feature>
<reference evidence="3 4" key="1">
    <citation type="journal article" date="2013" name="BMC Genomics">
        <title>The miniature genome of a carnivorous plant Genlisea aurea contains a low number of genes and short non-coding sequences.</title>
        <authorList>
            <person name="Leushkin E.V."/>
            <person name="Sutormin R.A."/>
            <person name="Nabieva E.R."/>
            <person name="Penin A.A."/>
            <person name="Kondrashov A.S."/>
            <person name="Logacheva M.D."/>
        </authorList>
    </citation>
    <scope>NUCLEOTIDE SEQUENCE [LARGE SCALE GENOMIC DNA]</scope>
</reference>
<sequence>ESIGSSGRFPDDDDGSNNDDALAIMSYQAKEEEIEKMKLEVRKKVESRITRAEEEAKRLTQVWEELEGFTDPTRKELSLVRKRLDVAAKELKTLSQICHKKEKEYREAMEAYQERSKEKAQLTAALVELMNQSEKYRMRKLEDFTKLLTSKQ</sequence>
<accession>S8CTJ6</accession>
<dbReference type="OrthoDB" id="1921288at2759"/>
<keyword evidence="4" id="KW-1185">Reference proteome</keyword>
<dbReference type="Proteomes" id="UP000015453">
    <property type="component" value="Unassembled WGS sequence"/>
</dbReference>
<evidence type="ECO:0000256" key="2">
    <source>
        <dbReference type="SAM" id="MobiDB-lite"/>
    </source>
</evidence>
<feature type="coiled-coil region" evidence="1">
    <location>
        <begin position="27"/>
        <end position="62"/>
    </location>
</feature>
<dbReference type="Pfam" id="PF04949">
    <property type="entry name" value="Transcrip_act"/>
    <property type="match status" value="1"/>
</dbReference>
<protein>
    <submittedName>
        <fullName evidence="3">Uncharacterized protein</fullName>
    </submittedName>
</protein>
<dbReference type="EMBL" id="AUSU01001626">
    <property type="protein sequence ID" value="EPS70589.1"/>
    <property type="molecule type" value="Genomic_DNA"/>
</dbReference>
<feature type="region of interest" description="Disordered" evidence="2">
    <location>
        <begin position="1"/>
        <end position="21"/>
    </location>
</feature>
<keyword evidence="1" id="KW-0175">Coiled coil</keyword>
<dbReference type="InterPro" id="IPR007033">
    <property type="entry name" value="GORAB"/>
</dbReference>
<evidence type="ECO:0000313" key="3">
    <source>
        <dbReference type="EMBL" id="EPS70589.1"/>
    </source>
</evidence>
<comment type="caution">
    <text evidence="3">The sequence shown here is derived from an EMBL/GenBank/DDBJ whole genome shotgun (WGS) entry which is preliminary data.</text>
</comment>
<organism evidence="3 4">
    <name type="scientific">Genlisea aurea</name>
    <dbReference type="NCBI Taxonomy" id="192259"/>
    <lineage>
        <taxon>Eukaryota</taxon>
        <taxon>Viridiplantae</taxon>
        <taxon>Streptophyta</taxon>
        <taxon>Embryophyta</taxon>
        <taxon>Tracheophyta</taxon>
        <taxon>Spermatophyta</taxon>
        <taxon>Magnoliopsida</taxon>
        <taxon>eudicotyledons</taxon>
        <taxon>Gunneridae</taxon>
        <taxon>Pentapetalae</taxon>
        <taxon>asterids</taxon>
        <taxon>lamiids</taxon>
        <taxon>Lamiales</taxon>
        <taxon>Lentibulariaceae</taxon>
        <taxon>Genlisea</taxon>
    </lineage>
</organism>
<evidence type="ECO:0000313" key="4">
    <source>
        <dbReference type="Proteomes" id="UP000015453"/>
    </source>
</evidence>
<dbReference type="PANTHER" id="PTHR21470">
    <property type="entry name" value="RAB6-INTERACTING PROTEIN GORAB"/>
    <property type="match status" value="1"/>
</dbReference>
<evidence type="ECO:0000256" key="1">
    <source>
        <dbReference type="SAM" id="Coils"/>
    </source>
</evidence>
<gene>
    <name evidence="3" type="ORF">M569_04170</name>
</gene>
<dbReference type="AlphaFoldDB" id="S8CTJ6"/>
<dbReference type="PANTHER" id="PTHR21470:SF3">
    <property type="entry name" value="RAB6-INTERACTING GOLGIN"/>
    <property type="match status" value="1"/>
</dbReference>
<feature type="coiled-coil region" evidence="1">
    <location>
        <begin position="91"/>
        <end position="139"/>
    </location>
</feature>